<accession>A0A521C161</accession>
<dbReference type="PANTHER" id="PTHR35368:SF1">
    <property type="entry name" value="HYDROPEROXIDE REDUCTASE"/>
    <property type="match status" value="1"/>
</dbReference>
<reference evidence="1 2" key="1">
    <citation type="submission" date="2017-05" db="EMBL/GenBank/DDBJ databases">
        <authorList>
            <person name="Varghese N."/>
            <person name="Submissions S."/>
        </authorList>
    </citation>
    <scope>NUCLEOTIDE SEQUENCE [LARGE SCALE GENOMIC DNA]</scope>
    <source>
        <strain evidence="1 2">DSM 45474</strain>
    </source>
</reference>
<sequence length="144" mass="15697">MAQVTFTSDVNWSGQGVLSTAHIGDKVVTIDEPESLGGTDQAPNPVEYILASLGGCINVIVVMLADQHNVILNGISVHVEGDLDLDGFMEKDPNVRPGFQQIRYRIEIDSPSPSHQIEELIKHAERICPVKDTLRGVPTLSIQK</sequence>
<dbReference type="PANTHER" id="PTHR35368">
    <property type="entry name" value="HYDROPEROXIDE REDUCTASE"/>
    <property type="match status" value="1"/>
</dbReference>
<gene>
    <name evidence="1" type="ORF">SAMN06264849_10360</name>
</gene>
<organism evidence="1 2">
    <name type="scientific">Melghirimyces algeriensis</name>
    <dbReference type="NCBI Taxonomy" id="910412"/>
    <lineage>
        <taxon>Bacteria</taxon>
        <taxon>Bacillati</taxon>
        <taxon>Bacillota</taxon>
        <taxon>Bacilli</taxon>
        <taxon>Bacillales</taxon>
        <taxon>Thermoactinomycetaceae</taxon>
        <taxon>Melghirimyces</taxon>
    </lineage>
</organism>
<dbReference type="OrthoDB" id="1433018at2"/>
<dbReference type="RefSeq" id="WP_142504833.1">
    <property type="nucleotide sequence ID" value="NZ_FXTI01000003.1"/>
</dbReference>
<evidence type="ECO:0000313" key="2">
    <source>
        <dbReference type="Proteomes" id="UP000315636"/>
    </source>
</evidence>
<dbReference type="InterPro" id="IPR036102">
    <property type="entry name" value="OsmC/Ohrsf"/>
</dbReference>
<dbReference type="InterPro" id="IPR015946">
    <property type="entry name" value="KH_dom-like_a/b"/>
</dbReference>
<dbReference type="EMBL" id="FXTI01000003">
    <property type="protein sequence ID" value="SMO53105.1"/>
    <property type="molecule type" value="Genomic_DNA"/>
</dbReference>
<dbReference type="Gene3D" id="3.30.300.20">
    <property type="match status" value="1"/>
</dbReference>
<dbReference type="Pfam" id="PF02566">
    <property type="entry name" value="OsmC"/>
    <property type="match status" value="1"/>
</dbReference>
<protein>
    <submittedName>
        <fullName evidence="1">Uncharacterized OsmC-related protein</fullName>
    </submittedName>
</protein>
<name>A0A521C161_9BACL</name>
<dbReference type="AlphaFoldDB" id="A0A521C161"/>
<dbReference type="Proteomes" id="UP000315636">
    <property type="component" value="Unassembled WGS sequence"/>
</dbReference>
<proteinExistence type="predicted"/>
<dbReference type="SUPFAM" id="SSF82784">
    <property type="entry name" value="OsmC-like"/>
    <property type="match status" value="1"/>
</dbReference>
<dbReference type="InterPro" id="IPR003718">
    <property type="entry name" value="OsmC/Ohr_fam"/>
</dbReference>
<keyword evidence="2" id="KW-1185">Reference proteome</keyword>
<dbReference type="InterPro" id="IPR052924">
    <property type="entry name" value="OsmC/Ohr_hydroprdx_reductase"/>
</dbReference>
<evidence type="ECO:0000313" key="1">
    <source>
        <dbReference type="EMBL" id="SMO53105.1"/>
    </source>
</evidence>